<name>A0ABQ1J4Q3_9GAMM</name>
<sequence>MALSRKNWNYIIIGASVFMISVLSFINDKTANIPDDAVALFDPQLPLVQLNLDNMWLSKQGDDWWCHDRVINCQQWAQAWQNISVSPLATQPEHSSREQTLTIAINNIHTAQQWRYFPEDGLLQSSNLNWYQIPPSLRAGLQPILAEVSQSK</sequence>
<evidence type="ECO:0000313" key="3">
    <source>
        <dbReference type="Proteomes" id="UP000617555"/>
    </source>
</evidence>
<comment type="caution">
    <text evidence="2">The sequence shown here is derived from an EMBL/GenBank/DDBJ whole genome shotgun (WGS) entry which is preliminary data.</text>
</comment>
<gene>
    <name evidence="2" type="ORF">GCM10011607_18170</name>
</gene>
<reference evidence="3" key="1">
    <citation type="journal article" date="2019" name="Int. J. Syst. Evol. Microbiol.">
        <title>The Global Catalogue of Microorganisms (GCM) 10K type strain sequencing project: providing services to taxonomists for standard genome sequencing and annotation.</title>
        <authorList>
            <consortium name="The Broad Institute Genomics Platform"/>
            <consortium name="The Broad Institute Genome Sequencing Center for Infectious Disease"/>
            <person name="Wu L."/>
            <person name="Ma J."/>
        </authorList>
    </citation>
    <scope>NUCLEOTIDE SEQUENCE [LARGE SCALE GENOMIC DNA]</scope>
    <source>
        <strain evidence="3">CGMCC 1.15339</strain>
    </source>
</reference>
<organism evidence="2 3">
    <name type="scientific">Shewanella inventionis</name>
    <dbReference type="NCBI Taxonomy" id="1738770"/>
    <lineage>
        <taxon>Bacteria</taxon>
        <taxon>Pseudomonadati</taxon>
        <taxon>Pseudomonadota</taxon>
        <taxon>Gammaproteobacteria</taxon>
        <taxon>Alteromonadales</taxon>
        <taxon>Shewanellaceae</taxon>
        <taxon>Shewanella</taxon>
    </lineage>
</organism>
<feature type="transmembrane region" description="Helical" evidence="1">
    <location>
        <begin position="7"/>
        <end position="26"/>
    </location>
</feature>
<proteinExistence type="predicted"/>
<evidence type="ECO:0000313" key="2">
    <source>
        <dbReference type="EMBL" id="GGB57945.1"/>
    </source>
</evidence>
<dbReference type="RefSeq" id="WP_188739039.1">
    <property type="nucleotide sequence ID" value="NZ_BMII01000013.1"/>
</dbReference>
<dbReference type="Proteomes" id="UP000617555">
    <property type="component" value="Unassembled WGS sequence"/>
</dbReference>
<keyword evidence="1" id="KW-1133">Transmembrane helix</keyword>
<accession>A0ABQ1J4Q3</accession>
<keyword evidence="3" id="KW-1185">Reference proteome</keyword>
<evidence type="ECO:0008006" key="4">
    <source>
        <dbReference type="Google" id="ProtNLM"/>
    </source>
</evidence>
<protein>
    <recommendedName>
        <fullName evidence="4">DUF2531 family protein</fullName>
    </recommendedName>
</protein>
<keyword evidence="1" id="KW-0472">Membrane</keyword>
<keyword evidence="1" id="KW-0812">Transmembrane</keyword>
<dbReference type="EMBL" id="BMII01000013">
    <property type="protein sequence ID" value="GGB57945.1"/>
    <property type="molecule type" value="Genomic_DNA"/>
</dbReference>
<evidence type="ECO:0000256" key="1">
    <source>
        <dbReference type="SAM" id="Phobius"/>
    </source>
</evidence>